<gene>
    <name evidence="1" type="ORF">RPE78_04970</name>
</gene>
<dbReference type="RefSeq" id="WP_406721394.1">
    <property type="nucleotide sequence ID" value="NZ_CP135443.1"/>
</dbReference>
<evidence type="ECO:0000313" key="1">
    <source>
        <dbReference type="EMBL" id="WRY34649.1"/>
    </source>
</evidence>
<sequence length="122" mass="13511">MKDDSALRTQSVDDHVPEQLLAFALEALLTRETGWVDLVPALARRFPHAEAVDIAIALTSAAAEIEHSFVPSSPSMDAARHGYKLAAVLMLEMHAQRLQGRPVRMAGDLLEMWHERPFLDLG</sequence>
<proteinExistence type="predicted"/>
<dbReference type="Proteomes" id="UP001623290">
    <property type="component" value="Chromosome"/>
</dbReference>
<reference evidence="1 2" key="1">
    <citation type="submission" date="2023-09" db="EMBL/GenBank/DDBJ databases">
        <title>Thioclava shenzhenensis sp. nov., a multidrug resistant bacteria-antagonizing species isolated from coastal seawater.</title>
        <authorList>
            <person name="Long M."/>
        </authorList>
    </citation>
    <scope>NUCLEOTIDE SEQUENCE [LARGE SCALE GENOMIC DNA]</scope>
    <source>
        <strain evidence="1 2">FTW29</strain>
    </source>
</reference>
<organism evidence="1 2">
    <name type="scientific">Thioclava litoralis</name>
    <dbReference type="NCBI Taxonomy" id="3076557"/>
    <lineage>
        <taxon>Bacteria</taxon>
        <taxon>Pseudomonadati</taxon>
        <taxon>Pseudomonadota</taxon>
        <taxon>Alphaproteobacteria</taxon>
        <taxon>Rhodobacterales</taxon>
        <taxon>Paracoccaceae</taxon>
        <taxon>Thioclava</taxon>
    </lineage>
</organism>
<protein>
    <submittedName>
        <fullName evidence="1">Uncharacterized protein</fullName>
    </submittedName>
</protein>
<keyword evidence="2" id="KW-1185">Reference proteome</keyword>
<accession>A0ABZ1E3V3</accession>
<evidence type="ECO:0000313" key="2">
    <source>
        <dbReference type="Proteomes" id="UP001623290"/>
    </source>
</evidence>
<name>A0ABZ1E3V3_9RHOB</name>
<dbReference type="EMBL" id="CP135443">
    <property type="protein sequence ID" value="WRY34649.1"/>
    <property type="molecule type" value="Genomic_DNA"/>
</dbReference>